<name>A0A1H3P8L1_9EURY</name>
<organism evidence="1 2">
    <name type="scientific">Halopenitus persicus</name>
    <dbReference type="NCBI Taxonomy" id="1048396"/>
    <lineage>
        <taxon>Archaea</taxon>
        <taxon>Methanobacteriati</taxon>
        <taxon>Methanobacteriota</taxon>
        <taxon>Stenosarchaea group</taxon>
        <taxon>Halobacteria</taxon>
        <taxon>Halobacteriales</taxon>
        <taxon>Haloferacaceae</taxon>
        <taxon>Halopenitus</taxon>
    </lineage>
</organism>
<evidence type="ECO:0000313" key="1">
    <source>
        <dbReference type="EMBL" id="SDY97456.1"/>
    </source>
</evidence>
<reference evidence="2" key="1">
    <citation type="submission" date="2016-10" db="EMBL/GenBank/DDBJ databases">
        <authorList>
            <person name="Varghese N."/>
            <person name="Submissions S."/>
        </authorList>
    </citation>
    <scope>NUCLEOTIDE SEQUENCE [LARGE SCALE GENOMIC DNA]</scope>
    <source>
        <strain evidence="2">DC30,IBRC 10041,KCTC 4046</strain>
    </source>
</reference>
<evidence type="ECO:0000313" key="2">
    <source>
        <dbReference type="Proteomes" id="UP000199079"/>
    </source>
</evidence>
<dbReference type="Proteomes" id="UP000199079">
    <property type="component" value="Unassembled WGS sequence"/>
</dbReference>
<keyword evidence="2" id="KW-1185">Reference proteome</keyword>
<dbReference type="AlphaFoldDB" id="A0A1H3P8L1"/>
<dbReference type="EMBL" id="FNPC01000021">
    <property type="protein sequence ID" value="SDY97456.1"/>
    <property type="molecule type" value="Genomic_DNA"/>
</dbReference>
<protein>
    <submittedName>
        <fullName evidence="1">Uncharacterized protein</fullName>
    </submittedName>
</protein>
<sequence length="104" mass="11835">MVQKQGLADLADLSGSGDNVLVKAQVTCEQDLNSHRPYQKGLLWDKSMDYGDIRAFVVYDPDVRLEPGKVYILNGKDHYYAPRDEVQLMLYDGAYVKELYDTNS</sequence>
<gene>
    <name evidence="1" type="ORF">SAMN05216564_12111</name>
</gene>
<accession>A0A1H3P8L1</accession>
<proteinExistence type="predicted"/>